<protein>
    <submittedName>
        <fullName evidence="1">Uncharacterized protein</fullName>
    </submittedName>
</protein>
<comment type="caution">
    <text evidence="1">The sequence shown here is derived from an EMBL/GenBank/DDBJ whole genome shotgun (WGS) entry which is preliminary data.</text>
</comment>
<keyword evidence="2" id="KW-1185">Reference proteome</keyword>
<sequence>MLESAKLLRHEVKVLHDLKGICTLDREGHIFDLAALAQGNVDSVIRPKQFRSMKAVAKAMTTKTAVDSEADIDLEEMMKWLRRSDEGKAAKLDDYDALRDALVKRVRALKAMLPSDLPGAC</sequence>
<reference evidence="1 2" key="1">
    <citation type="submission" date="2024-09" db="EMBL/GenBank/DDBJ databases">
        <title>Rethinking Asexuality: The Enigmatic Case of Functional Sexual Genes in Lepraria (Stereocaulaceae).</title>
        <authorList>
            <person name="Doellman M."/>
            <person name="Sun Y."/>
            <person name="Barcenas-Pena A."/>
            <person name="Lumbsch H.T."/>
            <person name="Grewe F."/>
        </authorList>
    </citation>
    <scope>NUCLEOTIDE SEQUENCE [LARGE SCALE GENOMIC DNA]</scope>
    <source>
        <strain evidence="1 2">Mercado 3170</strain>
    </source>
</reference>
<organism evidence="1 2">
    <name type="scientific">Stereocaulon virgatum</name>
    <dbReference type="NCBI Taxonomy" id="373712"/>
    <lineage>
        <taxon>Eukaryota</taxon>
        <taxon>Fungi</taxon>
        <taxon>Dikarya</taxon>
        <taxon>Ascomycota</taxon>
        <taxon>Pezizomycotina</taxon>
        <taxon>Lecanoromycetes</taxon>
        <taxon>OSLEUM clade</taxon>
        <taxon>Lecanoromycetidae</taxon>
        <taxon>Lecanorales</taxon>
        <taxon>Lecanorineae</taxon>
        <taxon>Stereocaulaceae</taxon>
        <taxon>Stereocaulon</taxon>
    </lineage>
</organism>
<dbReference type="EMBL" id="JBEFKJ010000019">
    <property type="protein sequence ID" value="KAL2040788.1"/>
    <property type="molecule type" value="Genomic_DNA"/>
</dbReference>
<accession>A0ABR4A6V4</accession>
<dbReference type="Proteomes" id="UP001590950">
    <property type="component" value="Unassembled WGS sequence"/>
</dbReference>
<proteinExistence type="predicted"/>
<name>A0ABR4A6V4_9LECA</name>
<evidence type="ECO:0000313" key="2">
    <source>
        <dbReference type="Proteomes" id="UP001590950"/>
    </source>
</evidence>
<evidence type="ECO:0000313" key="1">
    <source>
        <dbReference type="EMBL" id="KAL2040788.1"/>
    </source>
</evidence>
<gene>
    <name evidence="1" type="ORF">N7G274_006246</name>
</gene>